<reference evidence="1" key="1">
    <citation type="submission" date="2019-08" db="EMBL/GenBank/DDBJ databases">
        <authorList>
            <person name="Kucharzyk K."/>
            <person name="Murdoch R.W."/>
            <person name="Higgins S."/>
            <person name="Loffler F."/>
        </authorList>
    </citation>
    <scope>NUCLEOTIDE SEQUENCE</scope>
</reference>
<comment type="caution">
    <text evidence="1">The sequence shown here is derived from an EMBL/GenBank/DDBJ whole genome shotgun (WGS) entry which is preliminary data.</text>
</comment>
<protein>
    <submittedName>
        <fullName evidence="1">Uncharacterized protein</fullName>
    </submittedName>
</protein>
<name>A0A644ZQJ6_9ZZZZ</name>
<proteinExistence type="predicted"/>
<sequence length="176" mass="18965">MNLRFDKTVADVTASVVEPTLGVGHVVICAGKEINRKIRPAIAGLKILFPNPPNDIFTTPMEKSAPSAKIHTGRLDGTLNASNTPVIMAEPSKTEGSVFRMNLAMRYSNPTQNNTDRAVIIKASSRNTYIATRNAGISAISTPYMFFSILSPLCTCGDGETISLLFILPLNPRKGT</sequence>
<dbReference type="AlphaFoldDB" id="A0A644ZQJ6"/>
<gene>
    <name evidence="1" type="ORF">SDC9_89923</name>
</gene>
<evidence type="ECO:0000313" key="1">
    <source>
        <dbReference type="EMBL" id="MPM43250.1"/>
    </source>
</evidence>
<accession>A0A644ZQJ6</accession>
<dbReference type="EMBL" id="VSSQ01010030">
    <property type="protein sequence ID" value="MPM43250.1"/>
    <property type="molecule type" value="Genomic_DNA"/>
</dbReference>
<organism evidence="1">
    <name type="scientific">bioreactor metagenome</name>
    <dbReference type="NCBI Taxonomy" id="1076179"/>
    <lineage>
        <taxon>unclassified sequences</taxon>
        <taxon>metagenomes</taxon>
        <taxon>ecological metagenomes</taxon>
    </lineage>
</organism>